<dbReference type="Pfam" id="PF01740">
    <property type="entry name" value="STAS"/>
    <property type="match status" value="1"/>
</dbReference>
<evidence type="ECO:0000256" key="1">
    <source>
        <dbReference type="ARBA" id="ARBA00009013"/>
    </source>
</evidence>
<proteinExistence type="inferred from homology"/>
<feature type="domain" description="STAS" evidence="3">
    <location>
        <begin position="22"/>
        <end position="119"/>
    </location>
</feature>
<dbReference type="GO" id="GO:0043856">
    <property type="term" value="F:anti-sigma factor antagonist activity"/>
    <property type="evidence" value="ECO:0007669"/>
    <property type="project" value="InterPro"/>
</dbReference>
<evidence type="ECO:0000259" key="3">
    <source>
        <dbReference type="PROSITE" id="PS50801"/>
    </source>
</evidence>
<keyword evidence="5" id="KW-1185">Reference proteome</keyword>
<dbReference type="PANTHER" id="PTHR33495:SF2">
    <property type="entry name" value="ANTI-SIGMA FACTOR ANTAGONIST TM_1081-RELATED"/>
    <property type="match status" value="1"/>
</dbReference>
<protein>
    <recommendedName>
        <fullName evidence="2">Anti-sigma factor antagonist</fullName>
    </recommendedName>
</protein>
<comment type="caution">
    <text evidence="4">The sequence shown here is derived from an EMBL/GenBank/DDBJ whole genome shotgun (WGS) entry which is preliminary data.</text>
</comment>
<dbReference type="EMBL" id="JACMSF010000023">
    <property type="protein sequence ID" value="MBC2904179.1"/>
    <property type="molecule type" value="Genomic_DNA"/>
</dbReference>
<dbReference type="InterPro" id="IPR003658">
    <property type="entry name" value="Anti-sigma_ant"/>
</dbReference>
<evidence type="ECO:0000313" key="5">
    <source>
        <dbReference type="Proteomes" id="UP000584670"/>
    </source>
</evidence>
<accession>A0A7X1MAD8</accession>
<dbReference type="Proteomes" id="UP000584670">
    <property type="component" value="Unassembled WGS sequence"/>
</dbReference>
<organism evidence="4 5">
    <name type="scientific">Streptomyces cupreus</name>
    <dbReference type="NCBI Taxonomy" id="2759956"/>
    <lineage>
        <taxon>Bacteria</taxon>
        <taxon>Bacillati</taxon>
        <taxon>Actinomycetota</taxon>
        <taxon>Actinomycetes</taxon>
        <taxon>Kitasatosporales</taxon>
        <taxon>Streptomycetaceae</taxon>
        <taxon>Streptomyces</taxon>
    </lineage>
</organism>
<dbReference type="InterPro" id="IPR036513">
    <property type="entry name" value="STAS_dom_sf"/>
</dbReference>
<sequence length="130" mass="13763">MSENLTRSKPPLSERVEAEATVVAVRGELDLQSAPLLTARLDALTAGPGPDLVLDLRDVSFVDCSGLGVLCRTRARALARHGRLRLVTESPGLLRVLRVTGLSGVFELYPRLSDALAGVSRRDSASTAAG</sequence>
<dbReference type="RefSeq" id="WP_186284052.1">
    <property type="nucleotide sequence ID" value="NZ_JACMSF010000023.1"/>
</dbReference>
<dbReference type="InterPro" id="IPR002645">
    <property type="entry name" value="STAS_dom"/>
</dbReference>
<evidence type="ECO:0000313" key="4">
    <source>
        <dbReference type="EMBL" id="MBC2904179.1"/>
    </source>
</evidence>
<dbReference type="PANTHER" id="PTHR33495">
    <property type="entry name" value="ANTI-SIGMA FACTOR ANTAGONIST TM_1081-RELATED-RELATED"/>
    <property type="match status" value="1"/>
</dbReference>
<gene>
    <name evidence="4" type="ORF">H4N64_21605</name>
</gene>
<dbReference type="CDD" id="cd07043">
    <property type="entry name" value="STAS_anti-anti-sigma_factors"/>
    <property type="match status" value="1"/>
</dbReference>
<dbReference type="Gene3D" id="3.30.750.24">
    <property type="entry name" value="STAS domain"/>
    <property type="match status" value="1"/>
</dbReference>
<dbReference type="NCBIfam" id="TIGR00377">
    <property type="entry name" value="ant_ant_sig"/>
    <property type="match status" value="1"/>
</dbReference>
<evidence type="ECO:0000256" key="2">
    <source>
        <dbReference type="RuleBase" id="RU003749"/>
    </source>
</evidence>
<dbReference type="PROSITE" id="PS50801">
    <property type="entry name" value="STAS"/>
    <property type="match status" value="1"/>
</dbReference>
<reference evidence="4 5" key="1">
    <citation type="submission" date="2020-08" db="EMBL/GenBank/DDBJ databases">
        <title>Streptomyces sp. PSKA01 genome sequencing and assembly.</title>
        <authorList>
            <person name="Mandal S."/>
            <person name="Maiti P.K."/>
            <person name="Das P."/>
        </authorList>
    </citation>
    <scope>NUCLEOTIDE SEQUENCE [LARGE SCALE GENOMIC DNA]</scope>
    <source>
        <strain evidence="4 5">PSKA01</strain>
    </source>
</reference>
<comment type="similarity">
    <text evidence="1 2">Belongs to the anti-sigma-factor antagonist family.</text>
</comment>
<dbReference type="AlphaFoldDB" id="A0A7X1MAD8"/>
<dbReference type="SUPFAM" id="SSF52091">
    <property type="entry name" value="SpoIIaa-like"/>
    <property type="match status" value="1"/>
</dbReference>
<name>A0A7X1MAD8_9ACTN</name>